<accession>A0ABP7A4V8</accession>
<keyword evidence="2" id="KW-0812">Transmembrane</keyword>
<dbReference type="RefSeq" id="WP_344736195.1">
    <property type="nucleotide sequence ID" value="NZ_BAAAYU010000001.1"/>
</dbReference>
<gene>
    <name evidence="3" type="ORF">GCM10022200_04130</name>
</gene>
<proteinExistence type="predicted"/>
<keyword evidence="4" id="KW-1185">Reference proteome</keyword>
<protein>
    <recommendedName>
        <fullName evidence="5">Dioxygenase</fullName>
    </recommendedName>
</protein>
<feature type="region of interest" description="Disordered" evidence="1">
    <location>
        <begin position="61"/>
        <end position="103"/>
    </location>
</feature>
<evidence type="ECO:0008006" key="5">
    <source>
        <dbReference type="Google" id="ProtNLM"/>
    </source>
</evidence>
<evidence type="ECO:0000313" key="3">
    <source>
        <dbReference type="EMBL" id="GAA3625019.1"/>
    </source>
</evidence>
<comment type="caution">
    <text evidence="3">The sequence shown here is derived from an EMBL/GenBank/DDBJ whole genome shotgun (WGS) entry which is preliminary data.</text>
</comment>
<dbReference type="Proteomes" id="UP001501697">
    <property type="component" value="Unassembled WGS sequence"/>
</dbReference>
<organism evidence="3 4">
    <name type="scientific">Microbacterium awajiense</name>
    <dbReference type="NCBI Taxonomy" id="415214"/>
    <lineage>
        <taxon>Bacteria</taxon>
        <taxon>Bacillati</taxon>
        <taxon>Actinomycetota</taxon>
        <taxon>Actinomycetes</taxon>
        <taxon>Micrococcales</taxon>
        <taxon>Microbacteriaceae</taxon>
        <taxon>Microbacterium</taxon>
    </lineage>
</organism>
<feature type="transmembrane region" description="Helical" evidence="2">
    <location>
        <begin position="39"/>
        <end position="59"/>
    </location>
</feature>
<evidence type="ECO:0000256" key="2">
    <source>
        <dbReference type="SAM" id="Phobius"/>
    </source>
</evidence>
<evidence type="ECO:0000256" key="1">
    <source>
        <dbReference type="SAM" id="MobiDB-lite"/>
    </source>
</evidence>
<keyword evidence="2" id="KW-1133">Transmembrane helix</keyword>
<name>A0ABP7A4V8_9MICO</name>
<feature type="region of interest" description="Disordered" evidence="1">
    <location>
        <begin position="1"/>
        <end position="35"/>
    </location>
</feature>
<feature type="compositionally biased region" description="Low complexity" evidence="1">
    <location>
        <begin position="71"/>
        <end position="97"/>
    </location>
</feature>
<dbReference type="EMBL" id="BAAAYU010000001">
    <property type="protein sequence ID" value="GAA3625019.1"/>
    <property type="molecule type" value="Genomic_DNA"/>
</dbReference>
<keyword evidence="2" id="KW-0472">Membrane</keyword>
<reference evidence="4" key="1">
    <citation type="journal article" date="2019" name="Int. J. Syst. Evol. Microbiol.">
        <title>The Global Catalogue of Microorganisms (GCM) 10K type strain sequencing project: providing services to taxonomists for standard genome sequencing and annotation.</title>
        <authorList>
            <consortium name="The Broad Institute Genomics Platform"/>
            <consortium name="The Broad Institute Genome Sequencing Center for Infectious Disease"/>
            <person name="Wu L."/>
            <person name="Ma J."/>
        </authorList>
    </citation>
    <scope>NUCLEOTIDE SEQUENCE [LARGE SCALE GENOMIC DNA]</scope>
    <source>
        <strain evidence="4">JCM 16544</strain>
    </source>
</reference>
<feature type="compositionally biased region" description="Basic and acidic residues" evidence="1">
    <location>
        <begin position="1"/>
        <end position="31"/>
    </location>
</feature>
<sequence>MATGGKDRTAREARERARVYEARREFHESQQRRRVRDNWIAGIAGGALIVALFGSQYVYFTMGPGAPSPAPTSTSTPTPVETTTPTPEPTPTDTGSPTPTPTS</sequence>
<evidence type="ECO:0000313" key="4">
    <source>
        <dbReference type="Proteomes" id="UP001501697"/>
    </source>
</evidence>